<reference evidence="1" key="1">
    <citation type="submission" date="2021-03" db="EMBL/GenBank/DDBJ databases">
        <authorList>
            <person name="Bekaert M."/>
        </authorList>
    </citation>
    <scope>NUCLEOTIDE SEQUENCE</scope>
</reference>
<name>A0A8S3SWG5_MYTED</name>
<protein>
    <submittedName>
        <fullName evidence="1">Uncharacterized protein</fullName>
    </submittedName>
</protein>
<evidence type="ECO:0000313" key="1">
    <source>
        <dbReference type="EMBL" id="CAG2225729.1"/>
    </source>
</evidence>
<dbReference type="Proteomes" id="UP000683360">
    <property type="component" value="Unassembled WGS sequence"/>
</dbReference>
<proteinExistence type="predicted"/>
<accession>A0A8S3SWG5</accession>
<organism evidence="1 2">
    <name type="scientific">Mytilus edulis</name>
    <name type="common">Blue mussel</name>
    <dbReference type="NCBI Taxonomy" id="6550"/>
    <lineage>
        <taxon>Eukaryota</taxon>
        <taxon>Metazoa</taxon>
        <taxon>Spiralia</taxon>
        <taxon>Lophotrochozoa</taxon>
        <taxon>Mollusca</taxon>
        <taxon>Bivalvia</taxon>
        <taxon>Autobranchia</taxon>
        <taxon>Pteriomorphia</taxon>
        <taxon>Mytilida</taxon>
        <taxon>Mytiloidea</taxon>
        <taxon>Mytilidae</taxon>
        <taxon>Mytilinae</taxon>
        <taxon>Mytilus</taxon>
    </lineage>
</organism>
<sequence>MNALEGHILDDLESKLKSNMNTLVQQIEQRASQINGMQSQFTIMTRYATELQMYVGLREIEKISAEAAIYVEDLQSGNPFDENNLEFNISSKLQSILQDVKSFGDVDINTISSTLNIKAGRKGQAQHLILYSRCHLGESNQTALVDVEMNKVIRKMKLPHECNGVASEREIWYIPILSEADGIKDPFAIDINRDTGMMVVASKHNEINDSDNSGDSDDSACDDDRLYETVFVYQI</sequence>
<comment type="caution">
    <text evidence="1">The sequence shown here is derived from an EMBL/GenBank/DDBJ whole genome shotgun (WGS) entry which is preliminary data.</text>
</comment>
<dbReference type="AlphaFoldDB" id="A0A8S3SWG5"/>
<evidence type="ECO:0000313" key="2">
    <source>
        <dbReference type="Proteomes" id="UP000683360"/>
    </source>
</evidence>
<gene>
    <name evidence="1" type="ORF">MEDL_38815</name>
</gene>
<dbReference type="EMBL" id="CAJPWZ010001856">
    <property type="protein sequence ID" value="CAG2225729.1"/>
    <property type="molecule type" value="Genomic_DNA"/>
</dbReference>
<keyword evidence="2" id="KW-1185">Reference proteome</keyword>
<dbReference type="OrthoDB" id="6056772at2759"/>